<dbReference type="GO" id="GO:0006259">
    <property type="term" value="P:DNA metabolic process"/>
    <property type="evidence" value="ECO:0007669"/>
    <property type="project" value="InterPro"/>
</dbReference>
<evidence type="ECO:0000256" key="1">
    <source>
        <dbReference type="SAM" id="MobiDB-lite"/>
    </source>
</evidence>
<dbReference type="InterPro" id="IPR004590">
    <property type="entry name" value="ssDNA_annealing_RecT"/>
</dbReference>
<dbReference type="InterPro" id="IPR018330">
    <property type="entry name" value="RecT_fam"/>
</dbReference>
<accession>I3YIV2</accession>
<dbReference type="STRING" id="679935.Alfi_0526"/>
<name>I3YIV2_ALIFI</name>
<dbReference type="EMBL" id="CP003274">
    <property type="protein sequence ID" value="AFL76920.1"/>
    <property type="molecule type" value="Genomic_DNA"/>
</dbReference>
<reference evidence="3" key="1">
    <citation type="journal article" date="2013" name="Stand. Genomic Sci.">
        <title>Complete genome sequence of the bile-resistant pigment-producing anaerobe Alistipes finegoldii type strain (AHN2437(T)).</title>
        <authorList>
            <person name="Mavromatis K."/>
            <person name="Stackebrandt E."/>
            <person name="Munk C."/>
            <person name="Lapidus A."/>
            <person name="Nolan M."/>
            <person name="Lucas S."/>
            <person name="Hammon N."/>
            <person name="Deshpande S."/>
            <person name="Cheng J.F."/>
            <person name="Tapia R."/>
            <person name="Goodwin L.A."/>
            <person name="Pitluck S."/>
            <person name="Liolios K."/>
            <person name="Pagani I."/>
            <person name="Ivanova N."/>
            <person name="Mikhailova N."/>
            <person name="Huntemann M."/>
            <person name="Pati A."/>
            <person name="Chen A."/>
            <person name="Palaniappan K."/>
            <person name="Land M."/>
            <person name="Hauser L."/>
            <person name="Rohde M."/>
            <person name="Gronow S."/>
            <person name="Goker M."/>
            <person name="Detter J.C."/>
            <person name="Bristow J."/>
            <person name="Eisen J.A."/>
            <person name="Markowitz V."/>
            <person name="Hugenholtz P."/>
            <person name="Kyrpides N.C."/>
            <person name="Klenk H.P."/>
            <person name="Woyke T."/>
        </authorList>
    </citation>
    <scope>NUCLEOTIDE SEQUENCE</scope>
    <source>
        <strain evidence="3">DSM 17242 / JCM 16770 / AHN 2437 / CCUG 46020 / CIP 107999</strain>
    </source>
</reference>
<dbReference type="eggNOG" id="COG3723">
    <property type="taxonomic scope" value="Bacteria"/>
</dbReference>
<dbReference type="KEGG" id="afd:Alfi_0526"/>
<dbReference type="HOGENOM" id="CLU_071046_1_0_10"/>
<dbReference type="NCBIfam" id="TIGR00616">
    <property type="entry name" value="rect"/>
    <property type="match status" value="1"/>
</dbReference>
<gene>
    <name evidence="2" type="ordered locus">Alfi_0526</name>
</gene>
<dbReference type="Pfam" id="PF03837">
    <property type="entry name" value="RecT"/>
    <property type="match status" value="1"/>
</dbReference>
<organism evidence="2 3">
    <name type="scientific">Alistipes finegoldii (strain DSM 17242 / JCM 16770 / CCUG 46020 / CIP 107999 / KCTC 15236 / AHN 2437)</name>
    <dbReference type="NCBI Taxonomy" id="679935"/>
    <lineage>
        <taxon>Bacteria</taxon>
        <taxon>Pseudomonadati</taxon>
        <taxon>Bacteroidota</taxon>
        <taxon>Bacteroidia</taxon>
        <taxon>Bacteroidales</taxon>
        <taxon>Rikenellaceae</taxon>
        <taxon>Alistipes</taxon>
    </lineage>
</organism>
<dbReference type="Proteomes" id="UP000006052">
    <property type="component" value="Chromosome"/>
</dbReference>
<dbReference type="PATRIC" id="fig|679935.3.peg.503"/>
<evidence type="ECO:0000313" key="3">
    <source>
        <dbReference type="Proteomes" id="UP000006052"/>
    </source>
</evidence>
<dbReference type="GO" id="GO:0003677">
    <property type="term" value="F:DNA binding"/>
    <property type="evidence" value="ECO:0007669"/>
    <property type="project" value="InterPro"/>
</dbReference>
<sequence>MNQAIAKQDRPVDLLKATINAPSIQEQFKNALGEHKDTFVASLIDLYTGDKSLQTCKPSAIIIEALRAATLRLPLNKALGFAYIVVYNNSVKVTNEQTGREEWIKVPTPTFIPGYKGYIQLAMRTGQYRTINADVVYEGEVLKVNKLTGEIAFDGEKTSDKIIGYFCYFELLNGFSKTLYVTVEDMAAYAKRYSPSVKKETTVAQLIAKANDGIIGKKVGWEGNFNDMALKTVIRRLLSKYGYLSVEMQNAMAHDVEDEAMSNRNDTLDNAAAQTVDLSATEYEEVDTETGEVKETGSEQAAPAPAPEY</sequence>
<proteinExistence type="predicted"/>
<protein>
    <submittedName>
        <fullName evidence="2">Recombinase, phage RecT family</fullName>
    </submittedName>
</protein>
<feature type="region of interest" description="Disordered" evidence="1">
    <location>
        <begin position="272"/>
        <end position="309"/>
    </location>
</feature>
<dbReference type="AlphaFoldDB" id="I3YIV2"/>
<evidence type="ECO:0000313" key="2">
    <source>
        <dbReference type="EMBL" id="AFL76920.1"/>
    </source>
</evidence>